<evidence type="ECO:0000256" key="1">
    <source>
        <dbReference type="SAM" id="Phobius"/>
    </source>
</evidence>
<evidence type="ECO:0000313" key="3">
    <source>
        <dbReference type="Proteomes" id="UP000247634"/>
    </source>
</evidence>
<organism evidence="2 3">
    <name type="scientific">Streptomyces actuosus</name>
    <dbReference type="NCBI Taxonomy" id="1885"/>
    <lineage>
        <taxon>Bacteria</taxon>
        <taxon>Bacillati</taxon>
        <taxon>Actinomycetota</taxon>
        <taxon>Actinomycetes</taxon>
        <taxon>Kitasatosporales</taxon>
        <taxon>Streptomycetaceae</taxon>
        <taxon>Streptomyces</taxon>
    </lineage>
</organism>
<evidence type="ECO:0008006" key="4">
    <source>
        <dbReference type="Google" id="ProtNLM"/>
    </source>
</evidence>
<dbReference type="AlphaFoldDB" id="A0A2U9P7S5"/>
<accession>A0A2U9P7S5</accession>
<feature type="transmembrane region" description="Helical" evidence="1">
    <location>
        <begin position="197"/>
        <end position="215"/>
    </location>
</feature>
<keyword evidence="1" id="KW-0472">Membrane</keyword>
<protein>
    <recommendedName>
        <fullName evidence="4">GAP family protein</fullName>
    </recommendedName>
</protein>
<feature type="transmembrane region" description="Helical" evidence="1">
    <location>
        <begin position="6"/>
        <end position="26"/>
    </location>
</feature>
<feature type="transmembrane region" description="Helical" evidence="1">
    <location>
        <begin position="70"/>
        <end position="89"/>
    </location>
</feature>
<dbReference type="OrthoDB" id="3871948at2"/>
<evidence type="ECO:0000313" key="2">
    <source>
        <dbReference type="EMBL" id="AWT45597.1"/>
    </source>
</evidence>
<name>A0A2U9P7S5_STRAS</name>
<sequence length="220" mass="22703">MVLDLVLIGLAIAVFPLSVTAFVLVLSTEGGIWKGLVFILSWLACFVAVLAAVLLTTGGKPPAPDSPPSTASSAVKLAIGVGLVGYGWYRHVRRGRTGGNGPSASPGGLTARLDRISLWTAAGLAPLLQPWGLVAAGAATVVDADLSETSSTLALFAYCVLATSSLLAMEVYATFAPASARARLGRLRVWLQTHQDQAIVAVALAAGLFLVGRSIHQLES</sequence>
<dbReference type="RefSeq" id="WP_110630806.1">
    <property type="nucleotide sequence ID" value="NZ_CP029788.1"/>
</dbReference>
<keyword evidence="3" id="KW-1185">Reference proteome</keyword>
<proteinExistence type="predicted"/>
<dbReference type="KEGG" id="sact:DMT42_27135"/>
<feature type="transmembrane region" description="Helical" evidence="1">
    <location>
        <begin position="153"/>
        <end position="176"/>
    </location>
</feature>
<feature type="transmembrane region" description="Helical" evidence="1">
    <location>
        <begin position="38"/>
        <end position="58"/>
    </location>
</feature>
<dbReference type="EMBL" id="CP029788">
    <property type="protein sequence ID" value="AWT45597.1"/>
    <property type="molecule type" value="Genomic_DNA"/>
</dbReference>
<dbReference type="Pfam" id="PF11139">
    <property type="entry name" value="SfLAP"/>
    <property type="match status" value="1"/>
</dbReference>
<reference evidence="2 3" key="1">
    <citation type="submission" date="2018-06" db="EMBL/GenBank/DDBJ databases">
        <title>The complete genome sequence of a nosiheptide producer Streptomyces actuosus ATCC 25421: deducing the ability of producing a new class III lantibiotics.</title>
        <authorList>
            <person name="Liu W."/>
            <person name="Sun F."/>
            <person name="Hu Y."/>
        </authorList>
    </citation>
    <scope>NUCLEOTIDE SEQUENCE [LARGE SCALE GENOMIC DNA]</scope>
    <source>
        <strain evidence="2 3">ATCC 25421</strain>
    </source>
</reference>
<dbReference type="Proteomes" id="UP000247634">
    <property type="component" value="Chromosome"/>
</dbReference>
<keyword evidence="1" id="KW-0812">Transmembrane</keyword>
<gene>
    <name evidence="2" type="ORF">DMT42_27135</name>
</gene>
<feature type="transmembrane region" description="Helical" evidence="1">
    <location>
        <begin position="118"/>
        <end position="141"/>
    </location>
</feature>
<keyword evidence="1" id="KW-1133">Transmembrane helix</keyword>
<dbReference type="InterPro" id="IPR021315">
    <property type="entry name" value="Gap/Sap"/>
</dbReference>